<protein>
    <submittedName>
        <fullName evidence="1">Uncharacterized protein</fullName>
    </submittedName>
</protein>
<reference evidence="1" key="1">
    <citation type="submission" date="2018-05" db="EMBL/GenBank/DDBJ databases">
        <authorList>
            <person name="Lanie J.A."/>
            <person name="Ng W.-L."/>
            <person name="Kazmierczak K.M."/>
            <person name="Andrzejewski T.M."/>
            <person name="Davidsen T.M."/>
            <person name="Wayne K.J."/>
            <person name="Tettelin H."/>
            <person name="Glass J.I."/>
            <person name="Rusch D."/>
            <person name="Podicherti R."/>
            <person name="Tsui H.-C.T."/>
            <person name="Winkler M.E."/>
        </authorList>
    </citation>
    <scope>NUCLEOTIDE SEQUENCE</scope>
</reference>
<dbReference type="PROSITE" id="PS51257">
    <property type="entry name" value="PROKAR_LIPOPROTEIN"/>
    <property type="match status" value="1"/>
</dbReference>
<sequence length="134" mass="14750">MKKIIALMMVIIVAGCYPVSHIVVGDVRPPVSPEQVKVYLDYPEEYEKIALVDAGSNFAFKDPAILFTWQSKSNKVIERLKIIASGLGANGIVLVSTDNKIHQSMNVDKEGSVSSTPYMEKYGQAVAIYVDSNR</sequence>
<accession>A0A382GAW3</accession>
<name>A0A382GAW3_9ZZZZ</name>
<proteinExistence type="predicted"/>
<gene>
    <name evidence="1" type="ORF">METZ01_LOCUS224597</name>
</gene>
<organism evidence="1">
    <name type="scientific">marine metagenome</name>
    <dbReference type="NCBI Taxonomy" id="408172"/>
    <lineage>
        <taxon>unclassified sequences</taxon>
        <taxon>metagenomes</taxon>
        <taxon>ecological metagenomes</taxon>
    </lineage>
</organism>
<dbReference type="EMBL" id="UINC01054257">
    <property type="protein sequence ID" value="SVB71743.1"/>
    <property type="molecule type" value="Genomic_DNA"/>
</dbReference>
<dbReference type="AlphaFoldDB" id="A0A382GAW3"/>
<evidence type="ECO:0000313" key="1">
    <source>
        <dbReference type="EMBL" id="SVB71743.1"/>
    </source>
</evidence>